<reference evidence="1" key="1">
    <citation type="submission" date="2022-11" db="EMBL/GenBank/DDBJ databases">
        <authorList>
            <person name="Mo P."/>
        </authorList>
    </citation>
    <scope>NUCLEOTIDE SEQUENCE</scope>
    <source>
        <strain evidence="1">HUAS 11-8</strain>
    </source>
</reference>
<sequence>MYDPRSAEIARLAEETAEVLPTREALLTINTVVGVNLALALSLFGDAKAGAGQLLGAVVRH</sequence>
<evidence type="ECO:0000313" key="2">
    <source>
        <dbReference type="Proteomes" id="UP001163203"/>
    </source>
</evidence>
<dbReference type="RefSeq" id="WP_268755993.1">
    <property type="nucleotide sequence ID" value="NZ_CP113836.1"/>
</dbReference>
<gene>
    <name evidence="1" type="ORF">ORV05_34180</name>
</gene>
<proteinExistence type="predicted"/>
<protein>
    <submittedName>
        <fullName evidence="1">Uncharacterized protein</fullName>
    </submittedName>
</protein>
<dbReference type="EMBL" id="CP113836">
    <property type="protein sequence ID" value="WAL65849.1"/>
    <property type="molecule type" value="Genomic_DNA"/>
</dbReference>
<organism evidence="1 2">
    <name type="scientific">Amycolatopsis cynarae</name>
    <dbReference type="NCBI Taxonomy" id="2995223"/>
    <lineage>
        <taxon>Bacteria</taxon>
        <taxon>Bacillati</taxon>
        <taxon>Actinomycetota</taxon>
        <taxon>Actinomycetes</taxon>
        <taxon>Pseudonocardiales</taxon>
        <taxon>Pseudonocardiaceae</taxon>
        <taxon>Amycolatopsis</taxon>
    </lineage>
</organism>
<name>A0ABY7B1K9_9PSEU</name>
<keyword evidence="2" id="KW-1185">Reference proteome</keyword>
<evidence type="ECO:0000313" key="1">
    <source>
        <dbReference type="EMBL" id="WAL65849.1"/>
    </source>
</evidence>
<accession>A0ABY7B1K9</accession>
<dbReference type="Proteomes" id="UP001163203">
    <property type="component" value="Chromosome"/>
</dbReference>